<reference evidence="2" key="1">
    <citation type="journal article" date="2017" name="Front. Plant Sci.">
        <title>Climate Clever Clovers: New Paradigm to Reduce the Environmental Footprint of Ruminants by Breeding Low Methanogenic Forages Utilizing Haplotype Variation.</title>
        <authorList>
            <person name="Kaur P."/>
            <person name="Appels R."/>
            <person name="Bayer P.E."/>
            <person name="Keeble-Gagnere G."/>
            <person name="Wang J."/>
            <person name="Hirakawa H."/>
            <person name="Shirasawa K."/>
            <person name="Vercoe P."/>
            <person name="Stefanova K."/>
            <person name="Durmic Z."/>
            <person name="Nichols P."/>
            <person name="Revell C."/>
            <person name="Isobe S.N."/>
            <person name="Edwards D."/>
            <person name="Erskine W."/>
        </authorList>
    </citation>
    <scope>NUCLEOTIDE SEQUENCE [LARGE SCALE GENOMIC DNA]</scope>
    <source>
        <strain evidence="2">cv. Daliak</strain>
    </source>
</reference>
<evidence type="ECO:0000313" key="2">
    <source>
        <dbReference type="Proteomes" id="UP000242715"/>
    </source>
</evidence>
<dbReference type="EMBL" id="DF973128">
    <property type="protein sequence ID" value="GAU12973.1"/>
    <property type="molecule type" value="Genomic_DNA"/>
</dbReference>
<dbReference type="Proteomes" id="UP000242715">
    <property type="component" value="Unassembled WGS sequence"/>
</dbReference>
<dbReference type="AlphaFoldDB" id="A0A2Z6LKQ2"/>
<name>A0A2Z6LKQ2_TRISU</name>
<proteinExistence type="predicted"/>
<gene>
    <name evidence="1" type="ORF">TSUD_191640</name>
</gene>
<protein>
    <submittedName>
        <fullName evidence="1">Uncharacterized protein</fullName>
    </submittedName>
</protein>
<organism evidence="1 2">
    <name type="scientific">Trifolium subterraneum</name>
    <name type="common">Subterranean clover</name>
    <dbReference type="NCBI Taxonomy" id="3900"/>
    <lineage>
        <taxon>Eukaryota</taxon>
        <taxon>Viridiplantae</taxon>
        <taxon>Streptophyta</taxon>
        <taxon>Embryophyta</taxon>
        <taxon>Tracheophyta</taxon>
        <taxon>Spermatophyta</taxon>
        <taxon>Magnoliopsida</taxon>
        <taxon>eudicotyledons</taxon>
        <taxon>Gunneridae</taxon>
        <taxon>Pentapetalae</taxon>
        <taxon>rosids</taxon>
        <taxon>fabids</taxon>
        <taxon>Fabales</taxon>
        <taxon>Fabaceae</taxon>
        <taxon>Papilionoideae</taxon>
        <taxon>50 kb inversion clade</taxon>
        <taxon>NPAAA clade</taxon>
        <taxon>Hologalegina</taxon>
        <taxon>IRL clade</taxon>
        <taxon>Trifolieae</taxon>
        <taxon>Trifolium</taxon>
    </lineage>
</organism>
<sequence>MLPPKFNGSEVLLAVKFFVADSLSVIQWDPGGKDFVLSDYFIRRISGECYYGAQVDFLKIWSVLKWCIVHVVIADFSVSVVATSSVFMFDCASGSVALCHAKATMRIVDVLNAQNSNLEVVHKETTSLLAKEPIGGNTYEMVLLTLYGSNTLHLWNFAWLVHLGNVDFSNFTSKDFGRHSVNQFVIAYKERAVKEITWKTKTNDKSQYLKLRLEDKYVSQEGGIDRTRMNLPQYMRNYMINWTAVWRVHNNFHDIRSGEEGRELTFGLFVNSVRMSKQH</sequence>
<evidence type="ECO:0000313" key="1">
    <source>
        <dbReference type="EMBL" id="GAU12973.1"/>
    </source>
</evidence>
<keyword evidence="2" id="KW-1185">Reference proteome</keyword>
<accession>A0A2Z6LKQ2</accession>